<feature type="region of interest" description="Disordered" evidence="1">
    <location>
        <begin position="90"/>
        <end position="114"/>
    </location>
</feature>
<accession>A0A0L0NXE8</accession>
<evidence type="ECO:0000256" key="1">
    <source>
        <dbReference type="SAM" id="MobiDB-lite"/>
    </source>
</evidence>
<sequence>MSLVVVSHVSKSIGAAKLKEFFAFCGVIRLVEPLGLDEKGYQKFQVNFELEKALSTALLLNDAELDNVPIVVSEEKLPTYGEVPNKKEVAGDNKIQSDQPSESKEKGDDATITGDKTYDDILQEEKPKLAILAQLLALGYVLSDDLINRAVKFDNEKGYSNKFKAFLTDLDQKYLGSQEPGTHANRGLNKAQELILSLSQSFQGLSYQQKLQYYFEKASNHPFGMKVHDFYKQISKEVQDVHREAKRLYELKKADKPSATGDAAASEAAPDAAPISEKQ</sequence>
<dbReference type="VEuPathDB" id="FungiDB:QG37_04559"/>
<organism evidence="2 3">
    <name type="scientific">Candidozyma auris</name>
    <name type="common">Yeast</name>
    <name type="synonym">Candida auris</name>
    <dbReference type="NCBI Taxonomy" id="498019"/>
    <lineage>
        <taxon>Eukaryota</taxon>
        <taxon>Fungi</taxon>
        <taxon>Dikarya</taxon>
        <taxon>Ascomycota</taxon>
        <taxon>Saccharomycotina</taxon>
        <taxon>Pichiomycetes</taxon>
        <taxon>Metschnikowiaceae</taxon>
        <taxon>Candidozyma</taxon>
    </lineage>
</organism>
<evidence type="ECO:0000313" key="2">
    <source>
        <dbReference type="EMBL" id="KND98658.1"/>
    </source>
</evidence>
<name>A0A0L0NXE8_CANAR</name>
<dbReference type="EMBL" id="LGST01000031">
    <property type="protein sequence ID" value="KND98658.1"/>
    <property type="molecule type" value="Genomic_DNA"/>
</dbReference>
<feature type="region of interest" description="Disordered" evidence="1">
    <location>
        <begin position="252"/>
        <end position="279"/>
    </location>
</feature>
<dbReference type="VEuPathDB" id="FungiDB:CJI96_0005389"/>
<evidence type="ECO:0000313" key="3">
    <source>
        <dbReference type="Proteomes" id="UP000037122"/>
    </source>
</evidence>
<dbReference type="VEuPathDB" id="FungiDB:B9J08_004367"/>
<protein>
    <recommendedName>
        <fullName evidence="4">RRM domain-containing protein</fullName>
    </recommendedName>
</protein>
<dbReference type="Proteomes" id="UP000037122">
    <property type="component" value="Unassembled WGS sequence"/>
</dbReference>
<evidence type="ECO:0008006" key="4">
    <source>
        <dbReference type="Google" id="ProtNLM"/>
    </source>
</evidence>
<dbReference type="VEuPathDB" id="FungiDB:CJJ09_005050"/>
<reference evidence="3" key="1">
    <citation type="journal article" date="2015" name="BMC Genomics">
        <title>Draft genome of a commonly misdiagnosed multidrug resistant pathogen Candida auris.</title>
        <authorList>
            <person name="Chatterjee S."/>
            <person name="Alampalli S.V."/>
            <person name="Nageshan R.K."/>
            <person name="Chettiar S.T."/>
            <person name="Joshi S."/>
            <person name="Tatu U.S."/>
        </authorList>
    </citation>
    <scope>NUCLEOTIDE SEQUENCE [LARGE SCALE GENOMIC DNA]</scope>
    <source>
        <strain evidence="3">6684</strain>
    </source>
</reference>
<feature type="compositionally biased region" description="Low complexity" evidence="1">
    <location>
        <begin position="262"/>
        <end position="279"/>
    </location>
</feature>
<dbReference type="AlphaFoldDB" id="A0A0L0NXE8"/>
<proteinExistence type="predicted"/>
<dbReference type="VEuPathDB" id="FungiDB:CJJ07_004737"/>
<comment type="caution">
    <text evidence="2">The sequence shown here is derived from an EMBL/GenBank/DDBJ whole genome shotgun (WGS) entry which is preliminary data.</text>
</comment>
<gene>
    <name evidence="2" type="ORF">QG37_04559</name>
</gene>
<dbReference type="VEuPathDB" id="FungiDB:CJI97_004430"/>